<name>A0ABQ3ELY4_9ACTN</name>
<protein>
    <submittedName>
        <fullName evidence="1">Uncharacterized protein</fullName>
    </submittedName>
</protein>
<gene>
    <name evidence="1" type="ORF">GCM10010347_10640</name>
</gene>
<dbReference type="Proteomes" id="UP000642673">
    <property type="component" value="Unassembled WGS sequence"/>
</dbReference>
<keyword evidence="2" id="KW-1185">Reference proteome</keyword>
<proteinExistence type="predicted"/>
<reference evidence="2" key="1">
    <citation type="journal article" date="2019" name="Int. J. Syst. Evol. Microbiol.">
        <title>The Global Catalogue of Microorganisms (GCM) 10K type strain sequencing project: providing services to taxonomists for standard genome sequencing and annotation.</title>
        <authorList>
            <consortium name="The Broad Institute Genomics Platform"/>
            <consortium name="The Broad Institute Genome Sequencing Center for Infectious Disease"/>
            <person name="Wu L."/>
            <person name="Ma J."/>
        </authorList>
    </citation>
    <scope>NUCLEOTIDE SEQUENCE [LARGE SCALE GENOMIC DNA]</scope>
    <source>
        <strain evidence="2">JCM 4738</strain>
    </source>
</reference>
<sequence length="269" mass="28882">MFRWLAEFRKPPPNVKGFRSAMSKVITPRRTAAVLAVVAATTLMGTANASASLISQDGMRIAAYQNSLKSSTEEGAADALRDFDALTHDKQVKFLNYAEDPENLKALLEEVADVPETANPAPVHQLVNLKGGDVQIASDSEAAFTADAGDASGISAAGKLHAGWWDTTYTVRQKIFGITITKLSVWVNYHTNGSKIDRVDHADCGKRNFNGAVSIGHGVPKAQLASGNAIGQVVWEGSIIYKGFGVEIDKRQQVVANAYGFKSGYLKNI</sequence>
<comment type="caution">
    <text evidence="1">The sequence shown here is derived from an EMBL/GenBank/DDBJ whole genome shotgun (WGS) entry which is preliminary data.</text>
</comment>
<dbReference type="EMBL" id="BMVP01000002">
    <property type="protein sequence ID" value="GHB43306.1"/>
    <property type="molecule type" value="Genomic_DNA"/>
</dbReference>
<organism evidence="1 2">
    <name type="scientific">Streptomyces cirratus</name>
    <dbReference type="NCBI Taxonomy" id="68187"/>
    <lineage>
        <taxon>Bacteria</taxon>
        <taxon>Bacillati</taxon>
        <taxon>Actinomycetota</taxon>
        <taxon>Actinomycetes</taxon>
        <taxon>Kitasatosporales</taxon>
        <taxon>Streptomycetaceae</taxon>
        <taxon>Streptomyces</taxon>
    </lineage>
</organism>
<accession>A0ABQ3ELY4</accession>
<evidence type="ECO:0000313" key="1">
    <source>
        <dbReference type="EMBL" id="GHB43306.1"/>
    </source>
</evidence>
<evidence type="ECO:0000313" key="2">
    <source>
        <dbReference type="Proteomes" id="UP000642673"/>
    </source>
</evidence>